<dbReference type="AlphaFoldDB" id="A0A837P107"/>
<dbReference type="PRINTS" id="PR00725">
    <property type="entry name" value="DADACBPTASE1"/>
</dbReference>
<dbReference type="PANTHER" id="PTHR21581">
    <property type="entry name" value="D-ALANYL-D-ALANINE CARBOXYPEPTIDASE"/>
    <property type="match status" value="1"/>
</dbReference>
<feature type="active site" description="Proton acceptor" evidence="13">
    <location>
        <position position="68"/>
    </location>
</feature>
<comment type="caution">
    <text evidence="18">The sequence shown here is derived from an EMBL/GenBank/DDBJ whole genome shotgun (WGS) entry which is preliminary data.</text>
</comment>
<dbReference type="InterPro" id="IPR001967">
    <property type="entry name" value="Peptidase_S11_N"/>
</dbReference>
<sequence>MKFKAKLRWRLALAWLTLAGISAPSLAVVTSNPPELPAKGYVLMDFQSGSIIADQNSRAILAPASLTKLMTAYVTGQEIKSGRLTWQDKVSVSENAWSAKFPESSKMFIQPGDEISVSNLMKGVIIQSGNDASVALAEHIAGSEQAFVSLMNGWAKSLGLQDTNFVNAHGLDGEGIQTSPLDMAILMQSIIKDVPDVYALYQERLFKWNEITQYNRNKLLWDKSINVDGGKTGYTENAGYSLVSSATEGKMRLISVVMGTNSPQARTSASKNLLSYGFRFYDTKQVMQRNQVESQVRVWKGDIEQVSAKIAEDAYLTMPRGLVDSLQKSVVMIDPLIAPVEQGSEVGKVVWKSNGNTVASYTLVADQTVEQGSWMVRLWDSVKLWFGGLFSDLMGRIEVNE</sequence>
<dbReference type="GO" id="GO:0009002">
    <property type="term" value="F:serine-type D-Ala-D-Ala carboxypeptidase activity"/>
    <property type="evidence" value="ECO:0007669"/>
    <property type="project" value="UniProtKB-EC"/>
</dbReference>
<dbReference type="EMBL" id="LIZK01000001">
    <property type="protein sequence ID" value="KPL96763.1"/>
    <property type="molecule type" value="Genomic_DNA"/>
</dbReference>
<accession>A0A837P107</accession>
<dbReference type="Proteomes" id="UP000050463">
    <property type="component" value="Unassembled WGS sequence"/>
</dbReference>
<dbReference type="RefSeq" id="WP_054546332.1">
    <property type="nucleotide sequence ID" value="NZ_LIZK01000001.1"/>
</dbReference>
<dbReference type="Pfam" id="PF00768">
    <property type="entry name" value="Peptidase_S11"/>
    <property type="match status" value="1"/>
</dbReference>
<protein>
    <recommendedName>
        <fullName evidence="4">serine-type D-Ala-D-Ala carboxypeptidase</fullName>
        <ecNumber evidence="4">3.4.16.4</ecNumber>
    </recommendedName>
</protein>
<feature type="signal peptide" evidence="16">
    <location>
        <begin position="1"/>
        <end position="27"/>
    </location>
</feature>
<dbReference type="UniPathway" id="UPA00219"/>
<dbReference type="PANTHER" id="PTHR21581:SF6">
    <property type="entry name" value="TRAFFICKING PROTEIN PARTICLE COMPLEX SUBUNIT 12"/>
    <property type="match status" value="1"/>
</dbReference>
<evidence type="ECO:0000313" key="18">
    <source>
        <dbReference type="EMBL" id="KPL96763.1"/>
    </source>
</evidence>
<evidence type="ECO:0000256" key="13">
    <source>
        <dbReference type="PIRSR" id="PIRSR618044-1"/>
    </source>
</evidence>
<proteinExistence type="inferred from homology"/>
<evidence type="ECO:0000256" key="11">
    <source>
        <dbReference type="ARBA" id="ARBA00023316"/>
    </source>
</evidence>
<dbReference type="InterPro" id="IPR037167">
    <property type="entry name" value="Peptidase_S11_C_sf"/>
</dbReference>
<feature type="active site" evidence="13">
    <location>
        <position position="128"/>
    </location>
</feature>
<keyword evidence="9" id="KW-0133">Cell shape</keyword>
<dbReference type="InterPro" id="IPR018044">
    <property type="entry name" value="Peptidase_S11"/>
</dbReference>
<comment type="function">
    <text evidence="1">Removes C-terminal D-alanyl residues from sugar-peptide cell wall precursors.</text>
</comment>
<evidence type="ECO:0000256" key="4">
    <source>
        <dbReference type="ARBA" id="ARBA00012448"/>
    </source>
</evidence>
<dbReference type="GO" id="GO:0006508">
    <property type="term" value="P:proteolysis"/>
    <property type="evidence" value="ECO:0007669"/>
    <property type="project" value="UniProtKB-KW"/>
</dbReference>
<evidence type="ECO:0000256" key="3">
    <source>
        <dbReference type="ARBA" id="ARBA00007164"/>
    </source>
</evidence>
<dbReference type="InterPro" id="IPR012338">
    <property type="entry name" value="Beta-lactam/transpept-like"/>
</dbReference>
<reference evidence="18 19" key="1">
    <citation type="submission" date="2015-08" db="EMBL/GenBank/DDBJ databases">
        <title>Draft Genome Sequence of Vibrio splendidus UCD-SED7.</title>
        <authorList>
            <person name="Lee R.D."/>
            <person name="Lang J.M."/>
            <person name="Coil D.A."/>
            <person name="Jospin G."/>
            <person name="Eisen J.A."/>
        </authorList>
    </citation>
    <scope>NUCLEOTIDE SEQUENCE [LARGE SCALE GENOMIC DNA]</scope>
    <source>
        <strain evidence="18 19">UCD-SED7</strain>
    </source>
</reference>
<evidence type="ECO:0000259" key="17">
    <source>
        <dbReference type="SMART" id="SM00936"/>
    </source>
</evidence>
<evidence type="ECO:0000256" key="1">
    <source>
        <dbReference type="ARBA" id="ARBA00003217"/>
    </source>
</evidence>
<feature type="domain" description="Peptidase S11 D-Ala-D-Ala carboxypeptidase A C-terminal" evidence="17">
    <location>
        <begin position="281"/>
        <end position="371"/>
    </location>
</feature>
<evidence type="ECO:0000256" key="15">
    <source>
        <dbReference type="RuleBase" id="RU004016"/>
    </source>
</evidence>
<evidence type="ECO:0000256" key="2">
    <source>
        <dbReference type="ARBA" id="ARBA00004752"/>
    </source>
</evidence>
<evidence type="ECO:0000256" key="9">
    <source>
        <dbReference type="ARBA" id="ARBA00022960"/>
    </source>
</evidence>
<evidence type="ECO:0000256" key="16">
    <source>
        <dbReference type="SAM" id="SignalP"/>
    </source>
</evidence>
<evidence type="ECO:0000256" key="7">
    <source>
        <dbReference type="ARBA" id="ARBA00022729"/>
    </source>
</evidence>
<dbReference type="SUPFAM" id="SSF56601">
    <property type="entry name" value="beta-lactamase/transpeptidase-like"/>
    <property type="match status" value="1"/>
</dbReference>
<dbReference type="GO" id="GO:0008360">
    <property type="term" value="P:regulation of cell shape"/>
    <property type="evidence" value="ECO:0007669"/>
    <property type="project" value="UniProtKB-KW"/>
</dbReference>
<dbReference type="Gene3D" id="3.40.710.10">
    <property type="entry name" value="DD-peptidase/beta-lactamase superfamily"/>
    <property type="match status" value="1"/>
</dbReference>
<dbReference type="SMART" id="SM00936">
    <property type="entry name" value="PBP5_C"/>
    <property type="match status" value="1"/>
</dbReference>
<gene>
    <name evidence="18" type="ORF">AN168_04980</name>
</gene>
<dbReference type="GO" id="GO:0009252">
    <property type="term" value="P:peptidoglycan biosynthetic process"/>
    <property type="evidence" value="ECO:0007669"/>
    <property type="project" value="UniProtKB-UniPathway"/>
</dbReference>
<comment type="pathway">
    <text evidence="2">Cell wall biogenesis; peptidoglycan biosynthesis.</text>
</comment>
<dbReference type="InterPro" id="IPR015956">
    <property type="entry name" value="Peniciliin-bd_prot_C_sf"/>
</dbReference>
<comment type="similarity">
    <text evidence="3 15">Belongs to the peptidase S11 family.</text>
</comment>
<dbReference type="SUPFAM" id="SSF69189">
    <property type="entry name" value="Penicillin-binding protein associated domain"/>
    <property type="match status" value="1"/>
</dbReference>
<dbReference type="GO" id="GO:0071555">
    <property type="term" value="P:cell wall organization"/>
    <property type="evidence" value="ECO:0007669"/>
    <property type="project" value="UniProtKB-KW"/>
</dbReference>
<dbReference type="InterPro" id="IPR012907">
    <property type="entry name" value="Peptidase_S11_C"/>
</dbReference>
<evidence type="ECO:0000256" key="5">
    <source>
        <dbReference type="ARBA" id="ARBA00022645"/>
    </source>
</evidence>
<feature type="chain" id="PRO_5032622125" description="serine-type D-Ala-D-Ala carboxypeptidase" evidence="16">
    <location>
        <begin position="28"/>
        <end position="401"/>
    </location>
</feature>
<feature type="binding site" evidence="14">
    <location>
        <position position="231"/>
    </location>
    <ligand>
        <name>substrate</name>
    </ligand>
</feature>
<evidence type="ECO:0000256" key="14">
    <source>
        <dbReference type="PIRSR" id="PIRSR618044-2"/>
    </source>
</evidence>
<keyword evidence="10" id="KW-0573">Peptidoglycan synthesis</keyword>
<dbReference type="Pfam" id="PF07943">
    <property type="entry name" value="PBP5_C"/>
    <property type="match status" value="1"/>
</dbReference>
<dbReference type="Gene3D" id="2.60.410.10">
    <property type="entry name" value="D-Ala-D-Ala carboxypeptidase, C-terminal domain"/>
    <property type="match status" value="1"/>
</dbReference>
<dbReference type="EC" id="3.4.16.4" evidence="4"/>
<evidence type="ECO:0000313" key="19">
    <source>
        <dbReference type="Proteomes" id="UP000050463"/>
    </source>
</evidence>
<evidence type="ECO:0000256" key="6">
    <source>
        <dbReference type="ARBA" id="ARBA00022670"/>
    </source>
</evidence>
<keyword evidence="8" id="KW-0378">Hydrolase</keyword>
<evidence type="ECO:0000256" key="8">
    <source>
        <dbReference type="ARBA" id="ARBA00022801"/>
    </source>
</evidence>
<keyword evidence="11" id="KW-0961">Cell wall biogenesis/degradation</keyword>
<feature type="active site" description="Acyl-ester intermediate" evidence="13">
    <location>
        <position position="65"/>
    </location>
</feature>
<organism evidence="18 19">
    <name type="scientific">Vibrio splendidus</name>
    <dbReference type="NCBI Taxonomy" id="29497"/>
    <lineage>
        <taxon>Bacteria</taxon>
        <taxon>Pseudomonadati</taxon>
        <taxon>Pseudomonadota</taxon>
        <taxon>Gammaproteobacteria</taxon>
        <taxon>Vibrionales</taxon>
        <taxon>Vibrionaceae</taxon>
        <taxon>Vibrio</taxon>
    </lineage>
</organism>
<evidence type="ECO:0000256" key="12">
    <source>
        <dbReference type="ARBA" id="ARBA00034000"/>
    </source>
</evidence>
<comment type="catalytic activity">
    <reaction evidence="12">
        <text>Preferential cleavage: (Ac)2-L-Lys-D-Ala-|-D-Ala. Also transpeptidation of peptidyl-alanyl moieties that are N-acyl substituents of D-alanine.</text>
        <dbReference type="EC" id="3.4.16.4"/>
    </reaction>
</comment>
<keyword evidence="6" id="KW-0645">Protease</keyword>
<keyword evidence="7 16" id="KW-0732">Signal</keyword>
<name>A0A837P107_VIBSP</name>
<keyword evidence="5 18" id="KW-0121">Carboxypeptidase</keyword>
<evidence type="ECO:0000256" key="10">
    <source>
        <dbReference type="ARBA" id="ARBA00022984"/>
    </source>
</evidence>